<comment type="caution">
    <text evidence="3">The sequence shown here is derived from an EMBL/GenBank/DDBJ whole genome shotgun (WGS) entry which is preliminary data.</text>
</comment>
<dbReference type="InterPro" id="IPR001296">
    <property type="entry name" value="Glyco_trans_1"/>
</dbReference>
<keyword evidence="3" id="KW-0808">Transferase</keyword>
<dbReference type="GO" id="GO:0016757">
    <property type="term" value="F:glycosyltransferase activity"/>
    <property type="evidence" value="ECO:0007669"/>
    <property type="project" value="InterPro"/>
</dbReference>
<dbReference type="STRING" id="690879.TSACC_3423"/>
<dbReference type="PANTHER" id="PTHR12526">
    <property type="entry name" value="GLYCOSYLTRANSFERASE"/>
    <property type="match status" value="1"/>
</dbReference>
<dbReference type="SUPFAM" id="SSF53756">
    <property type="entry name" value="UDP-Glycosyltransferase/glycogen phosphorylase"/>
    <property type="match status" value="1"/>
</dbReference>
<sequence length="380" mass="40502">MTLFVDQTGQLGGAELCLADLASGRPGSRVLIFSDGPFATLLRERSVPVELLPIKGSAARVTKESGPAALLASVPGQLAHLAALSRRMKEADVVYLNTAKALVHGVAANLIARRPLVFHLHDLPNREHFSQANLAILMAAASQVDLVIANSRAVADQYSKAGGRTSVAVVPNGFDPAIYANIPAEAIARVSSEWNPDGRPVVSIFGRIARWKGQHVLLEAAKQIPEATFQIIGEPLFTDDDRAYAKELQTLAQSMGDRVKFLGFRTDIPVLMAASDIVVHCSTAPEPFGRVLVEAMLSGKPVIAADAGGPREIVEAGVTGVLTPPGDANTLAHALKSLLADAALREQMGQAGRERAKRRFSLSVIRQKTNTLLDRLSRNA</sequence>
<proteinExistence type="predicted"/>
<dbReference type="AlphaFoldDB" id="A0A146GFX5"/>
<dbReference type="InParanoid" id="A0A146GFX5"/>
<keyword evidence="4" id="KW-1185">Reference proteome</keyword>
<feature type="domain" description="Glycosyltransferase subfamily 4-like N-terminal" evidence="2">
    <location>
        <begin position="12"/>
        <end position="176"/>
    </location>
</feature>
<dbReference type="Proteomes" id="UP000076023">
    <property type="component" value="Unassembled WGS sequence"/>
</dbReference>
<dbReference type="OrthoDB" id="3199616at2"/>
<dbReference type="EMBL" id="BDCO01000003">
    <property type="protein sequence ID" value="GAT35358.1"/>
    <property type="molecule type" value="Genomic_DNA"/>
</dbReference>
<name>A0A146GFX5_TERSA</name>
<protein>
    <submittedName>
        <fullName evidence="3">Glycosyltransferase</fullName>
    </submittedName>
</protein>
<evidence type="ECO:0000259" key="2">
    <source>
        <dbReference type="Pfam" id="PF13439"/>
    </source>
</evidence>
<evidence type="ECO:0000259" key="1">
    <source>
        <dbReference type="Pfam" id="PF00534"/>
    </source>
</evidence>
<dbReference type="CDD" id="cd03801">
    <property type="entry name" value="GT4_PimA-like"/>
    <property type="match status" value="1"/>
</dbReference>
<dbReference type="Pfam" id="PF00534">
    <property type="entry name" value="Glycos_transf_1"/>
    <property type="match status" value="1"/>
</dbReference>
<organism evidence="3 4">
    <name type="scientific">Terrimicrobium sacchariphilum</name>
    <dbReference type="NCBI Taxonomy" id="690879"/>
    <lineage>
        <taxon>Bacteria</taxon>
        <taxon>Pseudomonadati</taxon>
        <taxon>Verrucomicrobiota</taxon>
        <taxon>Terrimicrobiia</taxon>
        <taxon>Terrimicrobiales</taxon>
        <taxon>Terrimicrobiaceae</taxon>
        <taxon>Terrimicrobium</taxon>
    </lineage>
</organism>
<evidence type="ECO:0000313" key="4">
    <source>
        <dbReference type="Proteomes" id="UP000076023"/>
    </source>
</evidence>
<evidence type="ECO:0000313" key="3">
    <source>
        <dbReference type="EMBL" id="GAT35358.1"/>
    </source>
</evidence>
<gene>
    <name evidence="3" type="ORF">TSACC_3423</name>
</gene>
<dbReference type="InterPro" id="IPR028098">
    <property type="entry name" value="Glyco_trans_4-like_N"/>
</dbReference>
<dbReference type="Gene3D" id="3.40.50.2000">
    <property type="entry name" value="Glycogen Phosphorylase B"/>
    <property type="match status" value="2"/>
</dbReference>
<accession>A0A146GFX5</accession>
<dbReference type="Pfam" id="PF13439">
    <property type="entry name" value="Glyco_transf_4"/>
    <property type="match status" value="1"/>
</dbReference>
<reference evidence="4" key="1">
    <citation type="journal article" date="2017" name="Genome Announc.">
        <title>Draft Genome Sequence of Terrimicrobium sacchariphilum NM-5T, a Facultative Anaerobic Soil Bacterium of the Class Spartobacteria.</title>
        <authorList>
            <person name="Qiu Y.L."/>
            <person name="Tourlousse D.M."/>
            <person name="Matsuura N."/>
            <person name="Ohashi A."/>
            <person name="Sekiguchi Y."/>
        </authorList>
    </citation>
    <scope>NUCLEOTIDE SEQUENCE [LARGE SCALE GENOMIC DNA]</scope>
    <source>
        <strain evidence="4">NM-5</strain>
    </source>
</reference>
<feature type="domain" description="Glycosyl transferase family 1" evidence="1">
    <location>
        <begin position="196"/>
        <end position="355"/>
    </location>
</feature>